<dbReference type="EMBL" id="MSFM01000016">
    <property type="protein sequence ID" value="PKY00104.1"/>
    <property type="molecule type" value="Genomic_DNA"/>
</dbReference>
<feature type="transmembrane region" description="Helical" evidence="6">
    <location>
        <begin position="407"/>
        <end position="427"/>
    </location>
</feature>
<feature type="transmembrane region" description="Helical" evidence="6">
    <location>
        <begin position="175"/>
        <end position="201"/>
    </location>
</feature>
<dbReference type="RefSeq" id="XP_024688698.1">
    <property type="nucleotide sequence ID" value="XM_024833945.1"/>
</dbReference>
<dbReference type="SUPFAM" id="SSF103473">
    <property type="entry name" value="MFS general substrate transporter"/>
    <property type="match status" value="1"/>
</dbReference>
<dbReference type="VEuPathDB" id="FungiDB:P168DRAFT_244736"/>
<gene>
    <name evidence="8" type="ORF">P168DRAFT_244736</name>
</gene>
<feature type="transmembrane region" description="Helical" evidence="6">
    <location>
        <begin position="316"/>
        <end position="337"/>
    </location>
</feature>
<comment type="subcellular location">
    <subcellularLocation>
        <location evidence="1">Membrane</location>
        <topology evidence="1">Multi-pass membrane protein</topology>
    </subcellularLocation>
</comment>
<feature type="transmembrane region" description="Helical" evidence="6">
    <location>
        <begin position="277"/>
        <end position="295"/>
    </location>
</feature>
<keyword evidence="4 6" id="KW-1133">Transmembrane helix</keyword>
<dbReference type="PANTHER" id="PTHR23501:SF199">
    <property type="entry name" value="MFS EFFLUX TRANSPORTER INPD-RELATED"/>
    <property type="match status" value="1"/>
</dbReference>
<evidence type="ECO:0000256" key="5">
    <source>
        <dbReference type="ARBA" id="ARBA00023136"/>
    </source>
</evidence>
<evidence type="ECO:0000313" key="9">
    <source>
        <dbReference type="Proteomes" id="UP000234254"/>
    </source>
</evidence>
<keyword evidence="3 6" id="KW-0812">Transmembrane</keyword>
<keyword evidence="9" id="KW-1185">Reference proteome</keyword>
<feature type="transmembrane region" description="Helical" evidence="6">
    <location>
        <begin position="207"/>
        <end position="225"/>
    </location>
</feature>
<dbReference type="PRINTS" id="PR01036">
    <property type="entry name" value="TCRTETB"/>
</dbReference>
<dbReference type="AlphaFoldDB" id="A0A2I1CR63"/>
<feature type="transmembrane region" description="Helical" evidence="6">
    <location>
        <begin position="51"/>
        <end position="77"/>
    </location>
</feature>
<feature type="transmembrane region" description="Helical" evidence="6">
    <location>
        <begin position="447"/>
        <end position="467"/>
    </location>
</feature>
<dbReference type="InterPro" id="IPR036259">
    <property type="entry name" value="MFS_trans_sf"/>
</dbReference>
<evidence type="ECO:0000256" key="1">
    <source>
        <dbReference type="ARBA" id="ARBA00004141"/>
    </source>
</evidence>
<dbReference type="PROSITE" id="PS50850">
    <property type="entry name" value="MFS"/>
    <property type="match status" value="1"/>
</dbReference>
<dbReference type="InterPro" id="IPR020846">
    <property type="entry name" value="MFS_dom"/>
</dbReference>
<dbReference type="PANTHER" id="PTHR23501">
    <property type="entry name" value="MAJOR FACILITATOR SUPERFAMILY"/>
    <property type="match status" value="1"/>
</dbReference>
<evidence type="ECO:0000256" key="2">
    <source>
        <dbReference type="ARBA" id="ARBA00007520"/>
    </source>
</evidence>
<feature type="domain" description="Major facilitator superfamily (MFS) profile" evidence="7">
    <location>
        <begin position="52"/>
        <end position="547"/>
    </location>
</feature>
<name>A0A2I1CR63_ASPC2</name>
<evidence type="ECO:0000256" key="4">
    <source>
        <dbReference type="ARBA" id="ARBA00022989"/>
    </source>
</evidence>
<dbReference type="OrthoDB" id="10021397at2759"/>
<dbReference type="GO" id="GO:0005886">
    <property type="term" value="C:plasma membrane"/>
    <property type="evidence" value="ECO:0007669"/>
    <property type="project" value="TreeGrafter"/>
</dbReference>
<protein>
    <submittedName>
        <fullName evidence="8">Efflux pump antibiotic resistance protein</fullName>
    </submittedName>
</protein>
<dbReference type="InterPro" id="IPR011701">
    <property type="entry name" value="MFS"/>
</dbReference>
<dbReference type="Gene3D" id="1.20.1250.20">
    <property type="entry name" value="MFS general substrate transporter like domains"/>
    <property type="match status" value="1"/>
</dbReference>
<dbReference type="GeneID" id="36541469"/>
<dbReference type="CDD" id="cd17502">
    <property type="entry name" value="MFS_Azr1_MDR_like"/>
    <property type="match status" value="1"/>
</dbReference>
<proteinExistence type="inferred from homology"/>
<accession>A0A2I1CR63</accession>
<feature type="transmembrane region" description="Helical" evidence="6">
    <location>
        <begin position="89"/>
        <end position="109"/>
    </location>
</feature>
<organism evidence="8 9">
    <name type="scientific">Aspergillus campestris (strain IBT 28561)</name>
    <dbReference type="NCBI Taxonomy" id="1392248"/>
    <lineage>
        <taxon>Eukaryota</taxon>
        <taxon>Fungi</taxon>
        <taxon>Dikarya</taxon>
        <taxon>Ascomycota</taxon>
        <taxon>Pezizomycotina</taxon>
        <taxon>Eurotiomycetes</taxon>
        <taxon>Eurotiomycetidae</taxon>
        <taxon>Eurotiales</taxon>
        <taxon>Aspergillaceae</taxon>
        <taxon>Aspergillus</taxon>
        <taxon>Aspergillus subgen. Circumdati</taxon>
    </lineage>
</organism>
<feature type="transmembrane region" description="Helical" evidence="6">
    <location>
        <begin position="246"/>
        <end position="265"/>
    </location>
</feature>
<dbReference type="Pfam" id="PF07690">
    <property type="entry name" value="MFS_1"/>
    <property type="match status" value="1"/>
</dbReference>
<feature type="transmembrane region" description="Helical" evidence="6">
    <location>
        <begin position="116"/>
        <end position="136"/>
    </location>
</feature>
<evidence type="ECO:0000259" key="7">
    <source>
        <dbReference type="PROSITE" id="PS50850"/>
    </source>
</evidence>
<dbReference type="FunFam" id="1.20.1720.10:FF:000012">
    <property type="entry name" value="MFS toxin efflux pump (AflT)"/>
    <property type="match status" value="1"/>
</dbReference>
<comment type="caution">
    <text evidence="8">The sequence shown here is derived from an EMBL/GenBank/DDBJ whole genome shotgun (WGS) entry which is preliminary data.</text>
</comment>
<dbReference type="Proteomes" id="UP000234254">
    <property type="component" value="Unassembled WGS sequence"/>
</dbReference>
<evidence type="ECO:0000256" key="6">
    <source>
        <dbReference type="SAM" id="Phobius"/>
    </source>
</evidence>
<sequence length="560" mass="59955">MARQLHDALELSLEKSHKNSDQATCRNTADQLHESLDAGGPNYPSGIKLTLIFVALCLTVFLVALDQTIIATAIPTITSEFHSIEDVGWYGSAFLLTTCSFQLFFGNLYTLLPIKWTFIGALVTFEIGSTICGASPSSVALIVGRAIAGIGGAGIFSGALIIIAKSVPLAKRPAFTGIIGAIWGIASVVGPLIGGIFASHVSWRWCFYINLPIGAIATPFIVLFLSSPPREQQLKRGGWAFQLGQFDPAGTALFVAAIICLLIALQWGGSRYPWSDYRQITLLTVFGTLIIAWVLSQWMGGETATVPLRIFRERTVAFSTFYIFLGSASFVIVVYYMPIWFQAIKGDSAVQSGIHNLPTVLSVVVFAIASGLGVTAIGYYTPFMILGSIIMATGAGLFLLFRVDSSISMWLGFQIVFGAGAGIGLELPNIAVQTVLPEKDVSIGTSLVVFARSLGGAIFVSAGQNVFNNRIISDMLARVPELNPANVLQSGATDLQQTVRQAALSQTDVVARVLGVYNDALVQVFLVTLVLACISIIGAVGVEWRTVKDPSKVRDSQQVN</sequence>
<evidence type="ECO:0000256" key="3">
    <source>
        <dbReference type="ARBA" id="ARBA00022692"/>
    </source>
</evidence>
<comment type="similarity">
    <text evidence="2">Belongs to the major facilitator superfamily. TCR/Tet family.</text>
</comment>
<dbReference type="FunFam" id="1.20.1250.20:FF:000196">
    <property type="entry name" value="MFS toxin efflux pump (AflT)"/>
    <property type="match status" value="1"/>
</dbReference>
<dbReference type="GO" id="GO:0022857">
    <property type="term" value="F:transmembrane transporter activity"/>
    <property type="evidence" value="ECO:0007669"/>
    <property type="project" value="InterPro"/>
</dbReference>
<feature type="transmembrane region" description="Helical" evidence="6">
    <location>
        <begin position="357"/>
        <end position="376"/>
    </location>
</feature>
<evidence type="ECO:0000313" key="8">
    <source>
        <dbReference type="EMBL" id="PKY00104.1"/>
    </source>
</evidence>
<keyword evidence="5 6" id="KW-0472">Membrane</keyword>
<feature type="transmembrane region" description="Helical" evidence="6">
    <location>
        <begin position="520"/>
        <end position="542"/>
    </location>
</feature>
<feature type="transmembrane region" description="Helical" evidence="6">
    <location>
        <begin position="142"/>
        <end position="163"/>
    </location>
</feature>
<reference evidence="8" key="1">
    <citation type="submission" date="2016-12" db="EMBL/GenBank/DDBJ databases">
        <title>The genomes of Aspergillus section Nigri reveals drivers in fungal speciation.</title>
        <authorList>
            <consortium name="DOE Joint Genome Institute"/>
            <person name="Vesth T.C."/>
            <person name="Nybo J."/>
            <person name="Theobald S."/>
            <person name="Brandl J."/>
            <person name="Frisvad J.C."/>
            <person name="Nielsen K.F."/>
            <person name="Lyhne E.K."/>
            <person name="Kogle M.E."/>
            <person name="Kuo A."/>
            <person name="Riley R."/>
            <person name="Clum A."/>
            <person name="Nolan M."/>
            <person name="Lipzen A."/>
            <person name="Salamov A."/>
            <person name="Henrissat B."/>
            <person name="Wiebenga A."/>
            <person name="De vries R.P."/>
            <person name="Grigoriev I.V."/>
            <person name="Mortensen U.H."/>
            <person name="Andersen M.R."/>
            <person name="Baker S.E."/>
        </authorList>
    </citation>
    <scope>NUCLEOTIDE SEQUENCE</scope>
    <source>
        <strain evidence="8">IBT 28561</strain>
    </source>
</reference>
<feature type="transmembrane region" description="Helical" evidence="6">
    <location>
        <begin position="383"/>
        <end position="401"/>
    </location>
</feature>